<dbReference type="EMBL" id="JH167161">
    <property type="protein sequence ID" value="EHB01055.1"/>
    <property type="molecule type" value="Genomic_DNA"/>
</dbReference>
<accession>G5AVJ4</accession>
<dbReference type="Proteomes" id="UP000006813">
    <property type="component" value="Unassembled WGS sequence"/>
</dbReference>
<dbReference type="SUPFAM" id="SSF50405">
    <property type="entry name" value="Actin-crosslinking proteins"/>
    <property type="match status" value="1"/>
</dbReference>
<sequence>MAEYSYVKSTKLVFKETKAKNGLLIVCSDAVGPREQWEPVFQDRKIALLAANSCFIRCNEAGNIEAKSKTPGEKEMLTIRSCAERETKKKGDIPEEDKGNVNQCEINYVKEFQCFQDHKPQTGKEDSKILKKAWKDGFLRETLLDRRAKLKADRYCK</sequence>
<dbReference type="GO" id="GO:0005730">
    <property type="term" value="C:nucleolus"/>
    <property type="evidence" value="ECO:0007669"/>
    <property type="project" value="UniProtKB-SubCell"/>
</dbReference>
<organism evidence="4 5">
    <name type="scientific">Heterocephalus glaber</name>
    <name type="common">Naked mole rat</name>
    <dbReference type="NCBI Taxonomy" id="10181"/>
    <lineage>
        <taxon>Eukaryota</taxon>
        <taxon>Metazoa</taxon>
        <taxon>Chordata</taxon>
        <taxon>Craniata</taxon>
        <taxon>Vertebrata</taxon>
        <taxon>Euteleostomi</taxon>
        <taxon>Mammalia</taxon>
        <taxon>Eutheria</taxon>
        <taxon>Euarchontoglires</taxon>
        <taxon>Glires</taxon>
        <taxon>Rodentia</taxon>
        <taxon>Hystricomorpha</taxon>
        <taxon>Bathyergidae</taxon>
        <taxon>Heterocephalus</taxon>
    </lineage>
</organism>
<dbReference type="STRING" id="10181.G5AVJ4"/>
<dbReference type="InterPro" id="IPR008999">
    <property type="entry name" value="Actin-crosslinking"/>
</dbReference>
<dbReference type="PANTHER" id="PTHR12928:SF3">
    <property type="entry name" value="PROTEIN FRG1"/>
    <property type="match status" value="1"/>
</dbReference>
<keyword evidence="3" id="KW-0539">Nucleus</keyword>
<protein>
    <submittedName>
        <fullName evidence="4">Protein FRG1</fullName>
    </submittedName>
</protein>
<evidence type="ECO:0000256" key="2">
    <source>
        <dbReference type="ARBA" id="ARBA00010878"/>
    </source>
</evidence>
<dbReference type="GO" id="GO:0055120">
    <property type="term" value="C:striated muscle dense body"/>
    <property type="evidence" value="ECO:0007669"/>
    <property type="project" value="TreeGrafter"/>
</dbReference>
<dbReference type="Gene3D" id="2.80.10.50">
    <property type="match status" value="1"/>
</dbReference>
<gene>
    <name evidence="4" type="ORF">GW7_12395</name>
</gene>
<dbReference type="AlphaFoldDB" id="G5AVJ4"/>
<reference evidence="4 5" key="1">
    <citation type="journal article" date="2011" name="Nature">
        <title>Genome sequencing reveals insights into physiology and longevity of the naked mole rat.</title>
        <authorList>
            <person name="Kim E.B."/>
            <person name="Fang X."/>
            <person name="Fushan A.A."/>
            <person name="Huang Z."/>
            <person name="Lobanov A.V."/>
            <person name="Han L."/>
            <person name="Marino S.M."/>
            <person name="Sun X."/>
            <person name="Turanov A.A."/>
            <person name="Yang P."/>
            <person name="Yim S.H."/>
            <person name="Zhao X."/>
            <person name="Kasaikina M.V."/>
            <person name="Stoletzki N."/>
            <person name="Peng C."/>
            <person name="Polak P."/>
            <person name="Xiong Z."/>
            <person name="Kiezun A."/>
            <person name="Zhu Y."/>
            <person name="Chen Y."/>
            <person name="Kryukov G.V."/>
            <person name="Zhang Q."/>
            <person name="Peshkin L."/>
            <person name="Yang L."/>
            <person name="Bronson R.T."/>
            <person name="Buffenstein R."/>
            <person name="Wang B."/>
            <person name="Han C."/>
            <person name="Li Q."/>
            <person name="Chen L."/>
            <person name="Zhao W."/>
            <person name="Sunyaev S.R."/>
            <person name="Park T.J."/>
            <person name="Zhang G."/>
            <person name="Wang J."/>
            <person name="Gladyshev V.N."/>
        </authorList>
    </citation>
    <scope>NUCLEOTIDE SEQUENCE [LARGE SCALE GENOMIC DNA]</scope>
</reference>
<proteinExistence type="inferred from homology"/>
<evidence type="ECO:0000256" key="3">
    <source>
        <dbReference type="ARBA" id="ARBA00023242"/>
    </source>
</evidence>
<evidence type="ECO:0000313" key="5">
    <source>
        <dbReference type="Proteomes" id="UP000006813"/>
    </source>
</evidence>
<name>G5AVJ4_HETGA</name>
<evidence type="ECO:0000313" key="4">
    <source>
        <dbReference type="EMBL" id="EHB01055.1"/>
    </source>
</evidence>
<evidence type="ECO:0000256" key="1">
    <source>
        <dbReference type="ARBA" id="ARBA00004604"/>
    </source>
</evidence>
<dbReference type="PANTHER" id="PTHR12928">
    <property type="entry name" value="FRG1 PROTEIN"/>
    <property type="match status" value="1"/>
</dbReference>
<dbReference type="GO" id="GO:0071013">
    <property type="term" value="C:catalytic step 2 spliceosome"/>
    <property type="evidence" value="ECO:0007669"/>
    <property type="project" value="TreeGrafter"/>
</dbReference>
<dbReference type="InParanoid" id="G5AVJ4"/>
<comment type="subcellular location">
    <subcellularLocation>
        <location evidence="1">Nucleus</location>
        <location evidence="1">Nucleolus</location>
    </subcellularLocation>
</comment>
<dbReference type="Pfam" id="PF06229">
    <property type="entry name" value="FRG1"/>
    <property type="match status" value="1"/>
</dbReference>
<comment type="similarity">
    <text evidence="2">Belongs to the FRG1 family.</text>
</comment>
<dbReference type="GO" id="GO:0051015">
    <property type="term" value="F:actin filament binding"/>
    <property type="evidence" value="ECO:0007669"/>
    <property type="project" value="TreeGrafter"/>
</dbReference>
<dbReference type="InterPro" id="IPR010414">
    <property type="entry name" value="FRG1"/>
</dbReference>